<feature type="binding site" evidence="10">
    <location>
        <position position="100"/>
    </location>
    <ligand>
        <name>[2Fe-2S] cluster</name>
        <dbReference type="ChEBI" id="CHEBI:190135"/>
    </ligand>
</feature>
<evidence type="ECO:0000313" key="12">
    <source>
        <dbReference type="Proteomes" id="UP000294862"/>
    </source>
</evidence>
<dbReference type="CDD" id="cd03081">
    <property type="entry name" value="TRX_Fd_NuoE_FDH_gamma"/>
    <property type="match status" value="1"/>
</dbReference>
<comment type="similarity">
    <text evidence="1">Belongs to the complex I 24 kDa subunit family.</text>
</comment>
<keyword evidence="6 10" id="KW-0411">Iron-sulfur</keyword>
<evidence type="ECO:0000313" key="11">
    <source>
        <dbReference type="EMBL" id="TCO41215.1"/>
    </source>
</evidence>
<keyword evidence="4 10" id="KW-0479">Metal-binding</keyword>
<evidence type="ECO:0000256" key="10">
    <source>
        <dbReference type="PIRSR" id="PIRSR000216-1"/>
    </source>
</evidence>
<organism evidence="11 12">
    <name type="scientific">Dokdonella fugitiva</name>
    <dbReference type="NCBI Taxonomy" id="328517"/>
    <lineage>
        <taxon>Bacteria</taxon>
        <taxon>Pseudomonadati</taxon>
        <taxon>Pseudomonadota</taxon>
        <taxon>Gammaproteobacteria</taxon>
        <taxon>Lysobacterales</taxon>
        <taxon>Rhodanobacteraceae</taxon>
        <taxon>Dokdonella</taxon>
    </lineage>
</organism>
<evidence type="ECO:0000256" key="1">
    <source>
        <dbReference type="ARBA" id="ARBA00010643"/>
    </source>
</evidence>
<dbReference type="PANTHER" id="PTHR10371">
    <property type="entry name" value="NADH DEHYDROGENASE UBIQUINONE FLAVOPROTEIN 2, MITOCHONDRIAL"/>
    <property type="match status" value="1"/>
</dbReference>
<evidence type="ECO:0000256" key="6">
    <source>
        <dbReference type="ARBA" id="ARBA00023014"/>
    </source>
</evidence>
<evidence type="ECO:0000256" key="2">
    <source>
        <dbReference type="ARBA" id="ARBA00019898"/>
    </source>
</evidence>
<evidence type="ECO:0000256" key="8">
    <source>
        <dbReference type="ARBA" id="ARBA00032788"/>
    </source>
</evidence>
<feature type="binding site" evidence="10">
    <location>
        <position position="95"/>
    </location>
    <ligand>
        <name>[2Fe-2S] cluster</name>
        <dbReference type="ChEBI" id="CHEBI:190135"/>
    </ligand>
</feature>
<evidence type="ECO:0000256" key="3">
    <source>
        <dbReference type="ARBA" id="ARBA00022714"/>
    </source>
</evidence>
<dbReference type="InterPro" id="IPR041921">
    <property type="entry name" value="NuoE_N"/>
</dbReference>
<evidence type="ECO:0000256" key="7">
    <source>
        <dbReference type="ARBA" id="ARBA00031580"/>
    </source>
</evidence>
<feature type="binding site" evidence="10">
    <location>
        <position position="140"/>
    </location>
    <ligand>
        <name>[2Fe-2S] cluster</name>
        <dbReference type="ChEBI" id="CHEBI:190135"/>
    </ligand>
</feature>
<dbReference type="PROSITE" id="PS01099">
    <property type="entry name" value="COMPLEX1_24K"/>
    <property type="match status" value="1"/>
</dbReference>
<dbReference type="GO" id="GO:0003954">
    <property type="term" value="F:NADH dehydrogenase activity"/>
    <property type="evidence" value="ECO:0007669"/>
    <property type="project" value="TreeGrafter"/>
</dbReference>
<reference evidence="11 12" key="1">
    <citation type="journal article" date="2015" name="Stand. Genomic Sci.">
        <title>Genomic Encyclopedia of Bacterial and Archaeal Type Strains, Phase III: the genomes of soil and plant-associated and newly described type strains.</title>
        <authorList>
            <person name="Whitman W.B."/>
            <person name="Woyke T."/>
            <person name="Klenk H.P."/>
            <person name="Zhou Y."/>
            <person name="Lilburn T.G."/>
            <person name="Beck B.J."/>
            <person name="De Vos P."/>
            <person name="Vandamme P."/>
            <person name="Eisen J.A."/>
            <person name="Garrity G."/>
            <person name="Hugenholtz P."/>
            <person name="Kyrpides N.C."/>
        </authorList>
    </citation>
    <scope>NUCLEOTIDE SEQUENCE [LARGE SCALE GENOMIC DNA]</scope>
    <source>
        <strain evidence="11 12">A3</strain>
    </source>
</reference>
<protein>
    <recommendedName>
        <fullName evidence="2">NADH-quinone oxidoreductase subunit E</fullName>
    </recommendedName>
    <alternativeName>
        <fullName evidence="7">NADH dehydrogenase I subunit E</fullName>
    </alternativeName>
    <alternativeName>
        <fullName evidence="8">NDH-1 subunit E</fullName>
    </alternativeName>
</protein>
<keyword evidence="5 10" id="KW-0408">Iron</keyword>
<dbReference type="Pfam" id="PF01257">
    <property type="entry name" value="2Fe-2S_thioredx"/>
    <property type="match status" value="1"/>
</dbReference>
<keyword evidence="12" id="KW-1185">Reference proteome</keyword>
<dbReference type="GO" id="GO:0046872">
    <property type="term" value="F:metal ion binding"/>
    <property type="evidence" value="ECO:0007669"/>
    <property type="project" value="UniProtKB-KW"/>
</dbReference>
<dbReference type="PANTHER" id="PTHR10371:SF3">
    <property type="entry name" value="NADH DEHYDROGENASE [UBIQUINONE] FLAVOPROTEIN 2, MITOCHONDRIAL"/>
    <property type="match status" value="1"/>
</dbReference>
<dbReference type="EMBL" id="SLWQ01000003">
    <property type="protein sequence ID" value="TCO41215.1"/>
    <property type="molecule type" value="Genomic_DNA"/>
</dbReference>
<dbReference type="SUPFAM" id="SSF52833">
    <property type="entry name" value="Thioredoxin-like"/>
    <property type="match status" value="1"/>
</dbReference>
<dbReference type="AlphaFoldDB" id="A0A4R2IEX3"/>
<accession>A0A4R2IEX3</accession>
<feature type="binding site" evidence="10">
    <location>
        <position position="136"/>
    </location>
    <ligand>
        <name>[2Fe-2S] cluster</name>
        <dbReference type="ChEBI" id="CHEBI:190135"/>
    </ligand>
</feature>
<comment type="cofactor">
    <cofactor evidence="10">
        <name>[2Fe-2S] cluster</name>
        <dbReference type="ChEBI" id="CHEBI:190135"/>
    </cofactor>
    <text evidence="10">Binds 1 [2Fe-2S] cluster.</text>
</comment>
<name>A0A4R2IEX3_9GAMM</name>
<comment type="cofactor">
    <cofactor evidence="9">
        <name>[2Fe-2S] cluster</name>
        <dbReference type="ChEBI" id="CHEBI:190135"/>
    </cofactor>
</comment>
<dbReference type="PIRSF" id="PIRSF000216">
    <property type="entry name" value="NADH_DH_24kDa"/>
    <property type="match status" value="1"/>
</dbReference>
<sequence length="171" mass="17968">MGDTPSTHDSSPADGDMTLGQRAAVDAVLALHRGRPGALLPILHGIQDALGWVPPAALPSIARALDLGRAEVHGVVSFYHHFRSTPPGRHVVRLCRAEACQALGARALEAHVKQVLGIDWHGTTADGALTLEPVYCLGNCGCGPSLLVDDDGLHARVTPASFDALVAELRR</sequence>
<dbReference type="Proteomes" id="UP000294862">
    <property type="component" value="Unassembled WGS sequence"/>
</dbReference>
<evidence type="ECO:0000256" key="4">
    <source>
        <dbReference type="ARBA" id="ARBA00022723"/>
    </source>
</evidence>
<evidence type="ECO:0000256" key="9">
    <source>
        <dbReference type="ARBA" id="ARBA00034078"/>
    </source>
</evidence>
<keyword evidence="3 10" id="KW-0001">2Fe-2S</keyword>
<dbReference type="InterPro" id="IPR036249">
    <property type="entry name" value="Thioredoxin-like_sf"/>
</dbReference>
<dbReference type="NCBIfam" id="NF004638">
    <property type="entry name" value="PRK05988.1"/>
    <property type="match status" value="1"/>
</dbReference>
<dbReference type="Gene3D" id="1.10.10.1590">
    <property type="entry name" value="NADH-quinone oxidoreductase subunit E"/>
    <property type="match status" value="1"/>
</dbReference>
<dbReference type="GO" id="GO:0051537">
    <property type="term" value="F:2 iron, 2 sulfur cluster binding"/>
    <property type="evidence" value="ECO:0007669"/>
    <property type="project" value="UniProtKB-KW"/>
</dbReference>
<comment type="caution">
    <text evidence="11">The sequence shown here is derived from an EMBL/GenBank/DDBJ whole genome shotgun (WGS) entry which is preliminary data.</text>
</comment>
<gene>
    <name evidence="11" type="ORF">EV148_103135</name>
</gene>
<proteinExistence type="inferred from homology"/>
<dbReference type="InterPro" id="IPR002023">
    <property type="entry name" value="NuoE-like"/>
</dbReference>
<evidence type="ECO:0000256" key="5">
    <source>
        <dbReference type="ARBA" id="ARBA00023004"/>
    </source>
</evidence>
<dbReference type="Gene3D" id="3.40.30.10">
    <property type="entry name" value="Glutaredoxin"/>
    <property type="match status" value="1"/>
</dbReference>